<dbReference type="PANTHER" id="PTHR43401">
    <property type="entry name" value="L-THREONINE 3-DEHYDROGENASE"/>
    <property type="match status" value="1"/>
</dbReference>
<sequence length="380" mass="38584">MTHPPSAGPEGTRETALPSFARASVALPGATGEIRSFPLHEPGPDEGWLAVTASGICGTDVGLFARGVSEPTVLGHHVVGTVAALGHEAARRRGLAIGDRVLLEEYLPCGRCPTCATGPYRLCPETDLWSGGLRVGTIPASEPPGLTGGNAEYTFLAANTVTHRLPDELTDDLAAWVLPYANAIDWVTSAGALRAGDTVVVLGPGYHGLAVAAAARWAGARRVVVTGLARDRERLAIAEALGAKPVVTGDDPDGTAAAVGALTGGSADVVVDTVGPDPGVLGPATAMLGHGGRLVLTNPKQPSAASFDTSSLIRRGLRVLGVRGRSPEAIAAAIESLTDASSGLGAVPTVETGLDDTAHMLALLAEGNGPESPHVVVRPR</sequence>
<dbReference type="Pfam" id="PF08240">
    <property type="entry name" value="ADH_N"/>
    <property type="match status" value="1"/>
</dbReference>
<dbReference type="GO" id="GO:0016491">
    <property type="term" value="F:oxidoreductase activity"/>
    <property type="evidence" value="ECO:0007669"/>
    <property type="project" value="UniProtKB-KW"/>
</dbReference>
<dbReference type="SUPFAM" id="SSF50129">
    <property type="entry name" value="GroES-like"/>
    <property type="match status" value="1"/>
</dbReference>
<dbReference type="OrthoDB" id="9797931at2"/>
<evidence type="ECO:0000313" key="6">
    <source>
        <dbReference type="Proteomes" id="UP000199494"/>
    </source>
</evidence>
<dbReference type="KEGG" id="pmad:BAY61_17895"/>
<protein>
    <submittedName>
        <fullName evidence="5">Threonine dehydrogenase</fullName>
    </submittedName>
</protein>
<comment type="cofactor">
    <cofactor evidence="1">
        <name>Zn(2+)</name>
        <dbReference type="ChEBI" id="CHEBI:29105"/>
    </cofactor>
</comment>
<dbReference type="EMBL" id="FMZE01000010">
    <property type="protein sequence ID" value="SDD59938.1"/>
    <property type="molecule type" value="Genomic_DNA"/>
</dbReference>
<proteinExistence type="predicted"/>
<keyword evidence="6" id="KW-1185">Reference proteome</keyword>
<reference evidence="5 6" key="1">
    <citation type="submission" date="2016-10" db="EMBL/GenBank/DDBJ databases">
        <authorList>
            <person name="de Groot N.N."/>
        </authorList>
    </citation>
    <scope>NUCLEOTIDE SEQUENCE [LARGE SCALE GENOMIC DNA]</scope>
    <source>
        <strain evidence="5 6">CGMCC 4.5506</strain>
    </source>
</reference>
<keyword evidence="2" id="KW-0560">Oxidoreductase</keyword>
<dbReference type="Pfam" id="PF00107">
    <property type="entry name" value="ADH_zinc_N"/>
    <property type="match status" value="1"/>
</dbReference>
<dbReference type="SUPFAM" id="SSF51735">
    <property type="entry name" value="NAD(P)-binding Rossmann-fold domains"/>
    <property type="match status" value="1"/>
</dbReference>
<organism evidence="5 6">
    <name type="scientific">Prauserella marina</name>
    <dbReference type="NCBI Taxonomy" id="530584"/>
    <lineage>
        <taxon>Bacteria</taxon>
        <taxon>Bacillati</taxon>
        <taxon>Actinomycetota</taxon>
        <taxon>Actinomycetes</taxon>
        <taxon>Pseudonocardiales</taxon>
        <taxon>Pseudonocardiaceae</taxon>
        <taxon>Prauserella</taxon>
    </lineage>
</organism>
<evidence type="ECO:0000259" key="3">
    <source>
        <dbReference type="Pfam" id="PF00107"/>
    </source>
</evidence>
<dbReference type="InterPro" id="IPR050129">
    <property type="entry name" value="Zn_alcohol_dh"/>
</dbReference>
<accession>A0A222VS61</accession>
<dbReference type="PANTHER" id="PTHR43401:SF2">
    <property type="entry name" value="L-THREONINE 3-DEHYDROGENASE"/>
    <property type="match status" value="1"/>
</dbReference>
<evidence type="ECO:0000256" key="2">
    <source>
        <dbReference type="ARBA" id="ARBA00023002"/>
    </source>
</evidence>
<dbReference type="InterPro" id="IPR011032">
    <property type="entry name" value="GroES-like_sf"/>
</dbReference>
<evidence type="ECO:0000313" key="5">
    <source>
        <dbReference type="EMBL" id="SDD59938.1"/>
    </source>
</evidence>
<dbReference type="Gene3D" id="3.40.50.720">
    <property type="entry name" value="NAD(P)-binding Rossmann-like Domain"/>
    <property type="match status" value="1"/>
</dbReference>
<dbReference type="InterPro" id="IPR013149">
    <property type="entry name" value="ADH-like_C"/>
</dbReference>
<feature type="domain" description="Alcohol dehydrogenase-like N-terminal" evidence="4">
    <location>
        <begin position="44"/>
        <end position="163"/>
    </location>
</feature>
<dbReference type="AlphaFoldDB" id="A0A222VS61"/>
<feature type="domain" description="Alcohol dehydrogenase-like C-terminal" evidence="3">
    <location>
        <begin position="208"/>
        <end position="337"/>
    </location>
</feature>
<name>A0A222VS61_9PSEU</name>
<dbReference type="InterPro" id="IPR036291">
    <property type="entry name" value="NAD(P)-bd_dom_sf"/>
</dbReference>
<evidence type="ECO:0000256" key="1">
    <source>
        <dbReference type="ARBA" id="ARBA00001947"/>
    </source>
</evidence>
<dbReference type="InterPro" id="IPR013154">
    <property type="entry name" value="ADH-like_N"/>
</dbReference>
<dbReference type="Proteomes" id="UP000199494">
    <property type="component" value="Unassembled WGS sequence"/>
</dbReference>
<dbReference type="Gene3D" id="3.90.180.10">
    <property type="entry name" value="Medium-chain alcohol dehydrogenases, catalytic domain"/>
    <property type="match status" value="1"/>
</dbReference>
<gene>
    <name evidence="5" type="ORF">SAMN05421630_110138</name>
</gene>
<dbReference type="RefSeq" id="WP_091808739.1">
    <property type="nucleotide sequence ID" value="NZ_CP016353.1"/>
</dbReference>
<evidence type="ECO:0000259" key="4">
    <source>
        <dbReference type="Pfam" id="PF08240"/>
    </source>
</evidence>
<dbReference type="STRING" id="530584.SAMN05421630_110138"/>